<dbReference type="GO" id="GO:0000428">
    <property type="term" value="C:DNA-directed RNA polymerase complex"/>
    <property type="evidence" value="ECO:0007669"/>
    <property type="project" value="UniProtKB-KW"/>
</dbReference>
<dbReference type="AlphaFoldDB" id="A0A0U1WPD7"/>
<dbReference type="InterPro" id="IPR000722">
    <property type="entry name" value="RNA_pol_asu"/>
</dbReference>
<dbReference type="SMART" id="SM00663">
    <property type="entry name" value="RPOLA_N"/>
    <property type="match status" value="1"/>
</dbReference>
<keyword evidence="6" id="KW-0804">Transcription</keyword>
<organism evidence="9">
    <name type="scientific">Karenia mikimotoi</name>
    <name type="common">Red tide dinoflagellate</name>
    <name type="synonym">Gymnodinium mikimotoi</name>
    <dbReference type="NCBI Taxonomy" id="225107"/>
    <lineage>
        <taxon>Eukaryota</taxon>
        <taxon>Sar</taxon>
        <taxon>Alveolata</taxon>
        <taxon>Dinophyceae</taxon>
        <taxon>Gymnodiniales</taxon>
        <taxon>Kareniaceae</taxon>
        <taxon>Karenia</taxon>
    </lineage>
</organism>
<reference evidence="9" key="1">
    <citation type="journal article" date="2016" name="Plant Mol. Biol.">
        <title>Diversity of transcripts and transcript processing forms in plastids of the dinoflagellate alga Karenia mikimotoi.</title>
        <authorList>
            <person name="Dorrell R.G."/>
            <person name="Hinksman G.A."/>
            <person name="Howe C.J."/>
        </authorList>
    </citation>
    <scope>NUCLEOTIDE SEQUENCE</scope>
    <source>
        <strain evidence="9">RCC1513</strain>
    </source>
</reference>
<dbReference type="Gene3D" id="1.10.274.100">
    <property type="entry name" value="RNA polymerase Rpb1, domain 3"/>
    <property type="match status" value="1"/>
</dbReference>
<dbReference type="GO" id="GO:0006351">
    <property type="term" value="P:DNA-templated transcription"/>
    <property type="evidence" value="ECO:0007669"/>
    <property type="project" value="InterPro"/>
</dbReference>
<evidence type="ECO:0000256" key="2">
    <source>
        <dbReference type="ARBA" id="ARBA00012418"/>
    </source>
</evidence>
<keyword evidence="4 9" id="KW-0808">Transferase</keyword>
<dbReference type="InterPro" id="IPR006592">
    <property type="entry name" value="RNA_pol_N"/>
</dbReference>
<proteinExistence type="predicted"/>
<gene>
    <name evidence="9" type="primary">rpoC1</name>
</gene>
<evidence type="ECO:0000259" key="8">
    <source>
        <dbReference type="SMART" id="SM00663"/>
    </source>
</evidence>
<feature type="domain" description="RNA polymerase N-terminal" evidence="8">
    <location>
        <begin position="1"/>
        <end position="214"/>
    </location>
</feature>
<name>A0A0U1WPD7_KARMI</name>
<dbReference type="EC" id="2.7.7.6" evidence="2"/>
<comment type="function">
    <text evidence="1">DNA-dependent RNA polymerase catalyzes the transcription of DNA into RNA using the four ribonucleoside triphosphates as substrates.</text>
</comment>
<evidence type="ECO:0000313" key="9">
    <source>
        <dbReference type="EMBL" id="AIG99651.1"/>
    </source>
</evidence>
<dbReference type="EMBL" id="KM065724">
    <property type="protein sequence ID" value="AIG99651.1"/>
    <property type="molecule type" value="Transcribed_RNA"/>
</dbReference>
<evidence type="ECO:0000256" key="3">
    <source>
        <dbReference type="ARBA" id="ARBA00022478"/>
    </source>
</evidence>
<dbReference type="InterPro" id="IPR045867">
    <property type="entry name" value="DNA-dir_RpoC_beta_prime"/>
</dbReference>
<comment type="catalytic activity">
    <reaction evidence="7">
        <text>RNA(n) + a ribonucleoside 5'-triphosphate = RNA(n+1) + diphosphate</text>
        <dbReference type="Rhea" id="RHEA:21248"/>
        <dbReference type="Rhea" id="RHEA-COMP:14527"/>
        <dbReference type="Rhea" id="RHEA-COMP:17342"/>
        <dbReference type="ChEBI" id="CHEBI:33019"/>
        <dbReference type="ChEBI" id="CHEBI:61557"/>
        <dbReference type="ChEBI" id="CHEBI:140395"/>
        <dbReference type="EC" id="2.7.7.6"/>
    </reaction>
</comment>
<dbReference type="SUPFAM" id="SSF64484">
    <property type="entry name" value="beta and beta-prime subunits of DNA dependent RNA-polymerase"/>
    <property type="match status" value="1"/>
</dbReference>
<keyword evidence="9" id="KW-0934">Plastid</keyword>
<keyword evidence="5 9" id="KW-0548">Nucleotidyltransferase</keyword>
<evidence type="ECO:0000256" key="4">
    <source>
        <dbReference type="ARBA" id="ARBA00022679"/>
    </source>
</evidence>
<evidence type="ECO:0000256" key="6">
    <source>
        <dbReference type="ARBA" id="ARBA00023163"/>
    </source>
</evidence>
<feature type="non-terminal residue" evidence="9">
    <location>
        <position position="1"/>
    </location>
</feature>
<sequence>MQSINLYKMVSEGPHYTGRNIGENPLKSLTDMLVGKTGRFRQNLLGKRVDYSARSVIVVGPPMSHFECGLPRDLAIILFEFFAVHVMVQGKIANYLSAMDNIEARHPTVWPHISKAVMGHPVLLNRAPTLHRLNIQAFLPQLVNEQALYLHPLVCTGYNADFDGDQMAVHLPLALEAQYEALNLLPVHNFWSPSTGELALPPSQDIVLGSIYLTDKIPRRQLKNPSLFSLSFSEVLTAYYNSKITLHTFVWVRFKKTSASEIGLSTLLADPGRSNFKKLQFGSQILYSHPLVRFKENSNSLYLATTPGRILLNRAFELTSDAITT</sequence>
<dbReference type="InterPro" id="IPR042102">
    <property type="entry name" value="RNA_pol_Rpb1_3_sf"/>
</dbReference>
<evidence type="ECO:0000256" key="7">
    <source>
        <dbReference type="ARBA" id="ARBA00048552"/>
    </source>
</evidence>
<evidence type="ECO:0000256" key="5">
    <source>
        <dbReference type="ARBA" id="ARBA00022695"/>
    </source>
</evidence>
<evidence type="ECO:0000256" key="1">
    <source>
        <dbReference type="ARBA" id="ARBA00004026"/>
    </source>
</evidence>
<keyword evidence="9" id="KW-0150">Chloroplast</keyword>
<dbReference type="GO" id="GO:0003677">
    <property type="term" value="F:DNA binding"/>
    <property type="evidence" value="ECO:0007669"/>
    <property type="project" value="InterPro"/>
</dbReference>
<geneLocation type="chloroplast" evidence="9"/>
<dbReference type="GO" id="GO:0003899">
    <property type="term" value="F:DNA-directed RNA polymerase activity"/>
    <property type="evidence" value="ECO:0007669"/>
    <property type="project" value="UniProtKB-EC"/>
</dbReference>
<keyword evidence="3" id="KW-0240">DNA-directed RNA polymerase</keyword>
<dbReference type="Gene3D" id="2.40.40.20">
    <property type="match status" value="1"/>
</dbReference>
<dbReference type="PANTHER" id="PTHR19376:SF54">
    <property type="entry name" value="DNA-DIRECTED RNA POLYMERASE SUBUNIT BETA"/>
    <property type="match status" value="1"/>
</dbReference>
<protein>
    <recommendedName>
        <fullName evidence="2">DNA-directed RNA polymerase</fullName>
        <ecNumber evidence="2">2.7.7.6</ecNumber>
    </recommendedName>
</protein>
<dbReference type="PANTHER" id="PTHR19376">
    <property type="entry name" value="DNA-DIRECTED RNA POLYMERASE"/>
    <property type="match status" value="1"/>
</dbReference>
<accession>A0A0U1WPD7</accession>
<dbReference type="Pfam" id="PF00623">
    <property type="entry name" value="RNA_pol_Rpb1_2"/>
    <property type="match status" value="2"/>
</dbReference>